<evidence type="ECO:0008006" key="4">
    <source>
        <dbReference type="Google" id="ProtNLM"/>
    </source>
</evidence>
<keyword evidence="3" id="KW-1185">Reference proteome</keyword>
<name>A0ABP6VYF2_9PSEU</name>
<dbReference type="RefSeq" id="WP_344859284.1">
    <property type="nucleotide sequence ID" value="NZ_BAAAZN010000005.1"/>
</dbReference>
<comment type="caution">
    <text evidence="2">The sequence shown here is derived from an EMBL/GenBank/DDBJ whole genome shotgun (WGS) entry which is preliminary data.</text>
</comment>
<feature type="region of interest" description="Disordered" evidence="1">
    <location>
        <begin position="149"/>
        <end position="180"/>
    </location>
</feature>
<evidence type="ECO:0000256" key="1">
    <source>
        <dbReference type="SAM" id="MobiDB-lite"/>
    </source>
</evidence>
<dbReference type="EMBL" id="BAAAZN010000005">
    <property type="protein sequence ID" value="GAA3541739.1"/>
    <property type="molecule type" value="Genomic_DNA"/>
</dbReference>
<evidence type="ECO:0000313" key="2">
    <source>
        <dbReference type="EMBL" id="GAA3541739.1"/>
    </source>
</evidence>
<proteinExistence type="predicted"/>
<sequence>MTAAASHPDAATPSYGVALRAKIAADNLADLGAWIAAAVPELDEPAAATLVEFISHGRRGLAMLHRHLGTHPDALTSGESDCPTVFLRLVRSLARQGYSVTPLRCHGCGRGGLTLSCHIPGGRLCGTCASSCRARPCSRCGRVRTVHARADGNPSASPATATIRPPAPAAGPAATSRGSPRTHSICRRCYQPPTRICIHCGQNKRPRVRTGDGPICAACLTHPPRRCQRCGTITKLATRSDARVDLCHACLPTRNHTECHLCGQLGPWRISTRLDGKKTCPDCLRATFIAQQQECALCHQSRRIITTWPLGPVCGTCYKRTRTHRGTCTHCSTAEILLGRDTTGAGLCATCSGTTRHDYRCTRCGDTGFFLTAGLCTRCQTGDRVHELLADNNNHIPAQLEPFAQALRTADSPEAVRQWLRPGQPAATLLNHLTTLGEPISHDLLDTLGQTLALQRLRQTLIHTRVLPDRADYLERLVPWLEDQLHGHPPDRAHLLRTYTHWTLLRRARQRTRIRPFTPSAGNWLRTRVRATLNFLTWLDQQHLTLPTVTQTRDRPLADSDPPPTHTDATYAAREFLYWARQHHLAGDVTIPKKPHHNTLAPITEDDRWTQLRHCLHEQALPINVRAAGALVLLFGLPVSRITTLQHRDIHTDRDGTNWLQMTHHRLLLPAAVAALLRDQRDHGTGAATLDRDQHQWLFPGGLPGRPARDGLYRALRAHLPVHLRRARSAALAALAADIPAAVLAQLLDINISTAIAWANYAQHDWSAYLAAPTHHTSHGKLDPS</sequence>
<feature type="compositionally biased region" description="Low complexity" evidence="1">
    <location>
        <begin position="154"/>
        <end position="179"/>
    </location>
</feature>
<gene>
    <name evidence="2" type="ORF">GCM10022222_26760</name>
</gene>
<dbReference type="Proteomes" id="UP001500689">
    <property type="component" value="Unassembled WGS sequence"/>
</dbReference>
<evidence type="ECO:0000313" key="3">
    <source>
        <dbReference type="Proteomes" id="UP001500689"/>
    </source>
</evidence>
<reference evidence="3" key="1">
    <citation type="journal article" date="2019" name="Int. J. Syst. Evol. Microbiol.">
        <title>The Global Catalogue of Microorganisms (GCM) 10K type strain sequencing project: providing services to taxonomists for standard genome sequencing and annotation.</title>
        <authorList>
            <consortium name="The Broad Institute Genomics Platform"/>
            <consortium name="The Broad Institute Genome Sequencing Center for Infectious Disease"/>
            <person name="Wu L."/>
            <person name="Ma J."/>
        </authorList>
    </citation>
    <scope>NUCLEOTIDE SEQUENCE [LARGE SCALE GENOMIC DNA]</scope>
    <source>
        <strain evidence="3">JCM 16898</strain>
    </source>
</reference>
<protein>
    <recommendedName>
        <fullName evidence="4">Site-specific recombinase XerD</fullName>
    </recommendedName>
</protein>
<accession>A0ABP6VYF2</accession>
<organism evidence="2 3">
    <name type="scientific">Amycolatopsis ultiminotia</name>
    <dbReference type="NCBI Taxonomy" id="543629"/>
    <lineage>
        <taxon>Bacteria</taxon>
        <taxon>Bacillati</taxon>
        <taxon>Actinomycetota</taxon>
        <taxon>Actinomycetes</taxon>
        <taxon>Pseudonocardiales</taxon>
        <taxon>Pseudonocardiaceae</taxon>
        <taxon>Amycolatopsis</taxon>
    </lineage>
</organism>